<dbReference type="AlphaFoldDB" id="A0A3G8LGP3"/>
<reference evidence="2 4" key="1">
    <citation type="submission" date="2018-11" db="EMBL/GenBank/DDBJ databases">
        <title>Genome sequence of Mycoplasma struthionis sp. nov.</title>
        <authorList>
            <person name="Spergser J."/>
        </authorList>
    </citation>
    <scope>NUCLEOTIDE SEQUENCE [LARGE SCALE GENOMIC DNA]</scope>
    <source>
        <strain evidence="2 4">237IA</strain>
    </source>
</reference>
<accession>A0A3G8LGP3</accession>
<dbReference type="Proteomes" id="UP000317904">
    <property type="component" value="Unassembled WGS sequence"/>
</dbReference>
<keyword evidence="4" id="KW-1185">Reference proteome</keyword>
<organism evidence="2 4">
    <name type="scientific">Mycoplasma struthionis</name>
    <dbReference type="NCBI Taxonomy" id="538220"/>
    <lineage>
        <taxon>Bacteria</taxon>
        <taxon>Bacillati</taxon>
        <taxon>Mycoplasmatota</taxon>
        <taxon>Mollicutes</taxon>
        <taxon>Mycoplasmataceae</taxon>
        <taxon>Mycoplasma</taxon>
    </lineage>
</organism>
<accession>A0A502MIE3</accession>
<evidence type="ECO:0000313" key="2">
    <source>
        <dbReference type="EMBL" id="AZG68836.1"/>
    </source>
</evidence>
<dbReference type="EMBL" id="CP034044">
    <property type="protein sequence ID" value="AZG68836.1"/>
    <property type="molecule type" value="Genomic_DNA"/>
</dbReference>
<feature type="transmembrane region" description="Helical" evidence="1">
    <location>
        <begin position="24"/>
        <end position="46"/>
    </location>
</feature>
<dbReference type="EMBL" id="VFSY01000026">
    <property type="protein sequence ID" value="TPI01500.1"/>
    <property type="molecule type" value="Genomic_DNA"/>
</dbReference>
<protein>
    <recommendedName>
        <fullName evidence="6">DUF4760 domain-containing protein</fullName>
    </recommendedName>
</protein>
<evidence type="ECO:0000256" key="1">
    <source>
        <dbReference type="SAM" id="Phobius"/>
    </source>
</evidence>
<keyword evidence="1" id="KW-1133">Transmembrane helix</keyword>
<evidence type="ECO:0008006" key="6">
    <source>
        <dbReference type="Google" id="ProtNLM"/>
    </source>
</evidence>
<sequence>MNYLNLAEETALETQTGSSQTGQIAAYVLLSLIILAVIGYIIWKIIRSRIMKKKTKLAEQKREQKIQNLYFEYIATINEIIRYTEKELENFQVSIGQVKMGQIKQGAYNLLFKLISRDDFASSFISNDIYKDFVLKCEILTATPCNLWKTKASEVLEFFKDQEKLITETEEVAKSRALAKKSIEEKFYE</sequence>
<dbReference type="KEGG" id="mstr:EGN60_02645"/>
<evidence type="ECO:0000313" key="3">
    <source>
        <dbReference type="EMBL" id="TPI01500.1"/>
    </source>
</evidence>
<evidence type="ECO:0000313" key="4">
    <source>
        <dbReference type="Proteomes" id="UP000275883"/>
    </source>
</evidence>
<reference evidence="3 5" key="2">
    <citation type="submission" date="2019-06" db="EMBL/GenBank/DDBJ databases">
        <title>A comparative genomics study of ostrich specific Mycoplasmas.</title>
        <authorList>
            <person name="Botes A."/>
            <person name="Nel T."/>
        </authorList>
    </citation>
    <scope>NUCLEOTIDE SEQUENCE [LARGE SCALE GENOMIC DNA]</scope>
    <source>
        <strain evidence="3 5">Ms01</strain>
    </source>
</reference>
<keyword evidence="1" id="KW-0812">Transmembrane</keyword>
<proteinExistence type="predicted"/>
<dbReference type="OrthoDB" id="398866at2"/>
<dbReference type="RefSeq" id="WP_124724529.1">
    <property type="nucleotide sequence ID" value="NZ_CP034044.1"/>
</dbReference>
<name>A0A3G8LGP3_9MOLU</name>
<evidence type="ECO:0000313" key="5">
    <source>
        <dbReference type="Proteomes" id="UP000317904"/>
    </source>
</evidence>
<keyword evidence="1" id="KW-0472">Membrane</keyword>
<gene>
    <name evidence="2" type="ORF">EGN60_02645</name>
    <name evidence="3" type="ORF">FJM01_02530</name>
</gene>
<dbReference type="NCBIfam" id="NF045939">
    <property type="entry name" value="MHJ_0274_fam"/>
    <property type="match status" value="1"/>
</dbReference>
<dbReference type="Proteomes" id="UP000275883">
    <property type="component" value="Chromosome"/>
</dbReference>